<dbReference type="SMART" id="SM00034">
    <property type="entry name" value="CLECT"/>
    <property type="match status" value="1"/>
</dbReference>
<dbReference type="SUPFAM" id="SSF56436">
    <property type="entry name" value="C-type lectin-like"/>
    <property type="match status" value="1"/>
</dbReference>
<keyword evidence="1" id="KW-1015">Disulfide bond</keyword>
<dbReference type="Proteomes" id="UP000274756">
    <property type="component" value="Unassembled WGS sequence"/>
</dbReference>
<dbReference type="Pfam" id="PF00059">
    <property type="entry name" value="Lectin_C"/>
    <property type="match status" value="1"/>
</dbReference>
<reference evidence="6" key="1">
    <citation type="submission" date="2017-02" db="UniProtKB">
        <authorList>
            <consortium name="WormBaseParasite"/>
        </authorList>
    </citation>
    <scope>IDENTIFICATION</scope>
</reference>
<dbReference type="CDD" id="cd00037">
    <property type="entry name" value="CLECT"/>
    <property type="match status" value="1"/>
</dbReference>
<evidence type="ECO:0000256" key="1">
    <source>
        <dbReference type="ARBA" id="ARBA00023157"/>
    </source>
</evidence>
<protein>
    <submittedName>
        <fullName evidence="6">C-type lectin domain-containing protein</fullName>
    </submittedName>
</protein>
<dbReference type="PANTHER" id="PTHR22991">
    <property type="entry name" value="PROTEIN CBG13490"/>
    <property type="match status" value="1"/>
</dbReference>
<dbReference type="InterPro" id="IPR016186">
    <property type="entry name" value="C-type_lectin-like/link_sf"/>
</dbReference>
<dbReference type="InterPro" id="IPR016187">
    <property type="entry name" value="CTDL_fold"/>
</dbReference>
<dbReference type="PANTHER" id="PTHR22991:SF40">
    <property type="entry name" value="PROTEIN CBG13490"/>
    <property type="match status" value="1"/>
</dbReference>
<dbReference type="OrthoDB" id="5877913at2759"/>
<gene>
    <name evidence="3" type="ORF">DME_LOCUS10600</name>
</gene>
<dbReference type="AlphaFoldDB" id="A0A0N4UML3"/>
<dbReference type="EMBL" id="UYYG01001228">
    <property type="protein sequence ID" value="VDN60627.1"/>
    <property type="molecule type" value="Genomic_DNA"/>
</dbReference>
<reference evidence="3 5" key="2">
    <citation type="submission" date="2018-11" db="EMBL/GenBank/DDBJ databases">
        <authorList>
            <consortium name="Pathogen Informatics"/>
        </authorList>
    </citation>
    <scope>NUCLEOTIDE SEQUENCE [LARGE SCALE GENOMIC DNA]</scope>
</reference>
<dbReference type="InterPro" id="IPR050976">
    <property type="entry name" value="Snaclec"/>
</dbReference>
<evidence type="ECO:0000259" key="2">
    <source>
        <dbReference type="PROSITE" id="PS50041"/>
    </source>
</evidence>
<evidence type="ECO:0000313" key="3">
    <source>
        <dbReference type="EMBL" id="VDN60627.1"/>
    </source>
</evidence>
<sequence length="157" mass="18298">MRNISNFSGVLSGPCNPKWRYSPHSRKCYRYFDLDFPWPAAEVNCFLLGGHHLSIHSKAENKFARDSSTDLLIEEMARGAKELWLGSAQFGDSVEYEWTDRSKYDYENWPKGIRPQRNTVRKCTKMNVQTGEWFQSCCKIAAPYICQKEPNLDSFRL</sequence>
<dbReference type="Gene3D" id="3.10.100.10">
    <property type="entry name" value="Mannose-Binding Protein A, subunit A"/>
    <property type="match status" value="1"/>
</dbReference>
<evidence type="ECO:0000313" key="6">
    <source>
        <dbReference type="WBParaSite" id="DME_0000909601-mRNA-1"/>
    </source>
</evidence>
<accession>A0A0N4UML3</accession>
<evidence type="ECO:0000313" key="5">
    <source>
        <dbReference type="Proteomes" id="UP000274756"/>
    </source>
</evidence>
<dbReference type="Proteomes" id="UP000038040">
    <property type="component" value="Unplaced"/>
</dbReference>
<dbReference type="PROSITE" id="PS50041">
    <property type="entry name" value="C_TYPE_LECTIN_2"/>
    <property type="match status" value="1"/>
</dbReference>
<name>A0A0N4UML3_DRAME</name>
<proteinExistence type="predicted"/>
<evidence type="ECO:0000313" key="4">
    <source>
        <dbReference type="Proteomes" id="UP000038040"/>
    </source>
</evidence>
<keyword evidence="5" id="KW-1185">Reference proteome</keyword>
<organism evidence="4 6">
    <name type="scientific">Dracunculus medinensis</name>
    <name type="common">Guinea worm</name>
    <dbReference type="NCBI Taxonomy" id="318479"/>
    <lineage>
        <taxon>Eukaryota</taxon>
        <taxon>Metazoa</taxon>
        <taxon>Ecdysozoa</taxon>
        <taxon>Nematoda</taxon>
        <taxon>Chromadorea</taxon>
        <taxon>Rhabditida</taxon>
        <taxon>Spirurina</taxon>
        <taxon>Dracunculoidea</taxon>
        <taxon>Dracunculidae</taxon>
        <taxon>Dracunculus</taxon>
    </lineage>
</organism>
<dbReference type="WBParaSite" id="DME_0000909601-mRNA-1">
    <property type="protein sequence ID" value="DME_0000909601-mRNA-1"/>
    <property type="gene ID" value="DME_0000909601"/>
</dbReference>
<feature type="domain" description="C-type lectin" evidence="2">
    <location>
        <begin position="24"/>
        <end position="147"/>
    </location>
</feature>
<dbReference type="STRING" id="318479.A0A0N4UML3"/>
<dbReference type="InterPro" id="IPR001304">
    <property type="entry name" value="C-type_lectin-like"/>
</dbReference>